<dbReference type="AlphaFoldDB" id="A0A4R5UA97"/>
<comment type="caution">
    <text evidence="1">The sequence shown here is derived from an EMBL/GenBank/DDBJ whole genome shotgun (WGS) entry which is preliminary data.</text>
</comment>
<protein>
    <submittedName>
        <fullName evidence="1">Uncharacterized protein</fullName>
    </submittedName>
</protein>
<organism evidence="1 2">
    <name type="scientific">Rhizobium deserti</name>
    <dbReference type="NCBI Taxonomy" id="2547961"/>
    <lineage>
        <taxon>Bacteria</taxon>
        <taxon>Pseudomonadati</taxon>
        <taxon>Pseudomonadota</taxon>
        <taxon>Alphaproteobacteria</taxon>
        <taxon>Hyphomicrobiales</taxon>
        <taxon>Rhizobiaceae</taxon>
        <taxon>Rhizobium/Agrobacterium group</taxon>
        <taxon>Rhizobium</taxon>
    </lineage>
</organism>
<dbReference type="EMBL" id="SMTL01000006">
    <property type="protein sequence ID" value="TDK31716.1"/>
    <property type="molecule type" value="Genomic_DNA"/>
</dbReference>
<evidence type="ECO:0000313" key="2">
    <source>
        <dbReference type="Proteomes" id="UP000295238"/>
    </source>
</evidence>
<dbReference type="RefSeq" id="WP_133317717.1">
    <property type="nucleotide sequence ID" value="NZ_SMTL01000006.1"/>
</dbReference>
<sequence length="79" mass="8647">MSFTSPEHPADHPDYSAACRQALDAPLRKLADEAVEAGWDDNEVANAIEELGRLRALEPRSAIDADQHHLPAVSDFPID</sequence>
<dbReference type="Proteomes" id="UP000295238">
    <property type="component" value="Unassembled WGS sequence"/>
</dbReference>
<evidence type="ECO:0000313" key="1">
    <source>
        <dbReference type="EMBL" id="TDK31716.1"/>
    </source>
</evidence>
<dbReference type="OrthoDB" id="8404268at2"/>
<keyword evidence="2" id="KW-1185">Reference proteome</keyword>
<reference evidence="1 2" key="1">
    <citation type="submission" date="2019-03" db="EMBL/GenBank/DDBJ databases">
        <title>Rhizobium sp. nov., an bacterium isolated from biocrust in Mu Us Desert.</title>
        <authorList>
            <person name="Lixiong L."/>
        </authorList>
    </citation>
    <scope>NUCLEOTIDE SEQUENCE [LARGE SCALE GENOMIC DNA]</scope>
    <source>
        <strain evidence="1 2">SPY-1</strain>
    </source>
</reference>
<proteinExistence type="predicted"/>
<name>A0A4R5UA97_9HYPH</name>
<accession>A0A4R5UA97</accession>
<gene>
    <name evidence="1" type="ORF">E2F50_18745</name>
</gene>